<reference evidence="1 2" key="1">
    <citation type="journal article" date="2017" name="Genome Announc.">
        <title>Genome sequence of the saprophytic ascomycete Epicoccum nigrum ICMP 19927 strain isolated from New Zealand.</title>
        <authorList>
            <person name="Fokin M."/>
            <person name="Fleetwood D."/>
            <person name="Weir B.S."/>
            <person name="Villas-Boas S.G."/>
        </authorList>
    </citation>
    <scope>NUCLEOTIDE SEQUENCE [LARGE SCALE GENOMIC DNA]</scope>
    <source>
        <strain evidence="1 2">ICMP 19927</strain>
    </source>
</reference>
<proteinExistence type="predicted"/>
<evidence type="ECO:0000313" key="2">
    <source>
        <dbReference type="Proteomes" id="UP000193240"/>
    </source>
</evidence>
<protein>
    <submittedName>
        <fullName evidence="1">Uncharacterized protein</fullName>
    </submittedName>
</protein>
<name>A0A1Y2LYN9_EPING</name>
<accession>A0A1Y2LYN9</accession>
<evidence type="ECO:0000313" key="1">
    <source>
        <dbReference type="EMBL" id="OSS48883.1"/>
    </source>
</evidence>
<dbReference type="AlphaFoldDB" id="A0A1Y2LYN9"/>
<gene>
    <name evidence="1" type="ORF">B5807_07172</name>
</gene>
<organism evidence="1 2">
    <name type="scientific">Epicoccum nigrum</name>
    <name type="common">Soil fungus</name>
    <name type="synonym">Epicoccum purpurascens</name>
    <dbReference type="NCBI Taxonomy" id="105696"/>
    <lineage>
        <taxon>Eukaryota</taxon>
        <taxon>Fungi</taxon>
        <taxon>Dikarya</taxon>
        <taxon>Ascomycota</taxon>
        <taxon>Pezizomycotina</taxon>
        <taxon>Dothideomycetes</taxon>
        <taxon>Pleosporomycetidae</taxon>
        <taxon>Pleosporales</taxon>
        <taxon>Pleosporineae</taxon>
        <taxon>Didymellaceae</taxon>
        <taxon>Epicoccum</taxon>
    </lineage>
</organism>
<keyword evidence="2" id="KW-1185">Reference proteome</keyword>
<sequence>MSLNSVAQALRPVNVVVWGEEEMSYLGAVTLLNSYMIVPSDSESGLAAQKLIEAGFRPTPWTYAIRDPQLVHDDEIG</sequence>
<dbReference type="Proteomes" id="UP000193240">
    <property type="component" value="Unassembled WGS sequence"/>
</dbReference>
<dbReference type="EMBL" id="KZ107845">
    <property type="protein sequence ID" value="OSS48883.1"/>
    <property type="molecule type" value="Genomic_DNA"/>
</dbReference>
<dbReference type="InParanoid" id="A0A1Y2LYN9"/>